<dbReference type="RefSeq" id="WP_272738563.1">
    <property type="nucleotide sequence ID" value="NZ_CP116942.1"/>
</dbReference>
<name>A0AAE9Y8U1_9ACTN</name>
<sequence>MAESDRPHDPACLLCQAERITPWYRDDELCWIAECTICVLPMVVWKSHDPEPDPDTRAELHRRLAGVVGEHFTFDHWVDDEMRRIPDHYHAHARPVGGFFGAPELRRSHPGDAGAP</sequence>
<dbReference type="EMBL" id="CP116942">
    <property type="protein sequence ID" value="WCO69049.1"/>
    <property type="molecule type" value="Genomic_DNA"/>
</dbReference>
<dbReference type="AlphaFoldDB" id="A0AAE9Y8U1"/>
<evidence type="ECO:0000313" key="2">
    <source>
        <dbReference type="Proteomes" id="UP001216390"/>
    </source>
</evidence>
<dbReference type="Proteomes" id="UP001216390">
    <property type="component" value="Chromosome"/>
</dbReference>
<evidence type="ECO:0000313" key="1">
    <source>
        <dbReference type="EMBL" id="WCO69049.1"/>
    </source>
</evidence>
<proteinExistence type="predicted"/>
<keyword evidence="2" id="KW-1185">Reference proteome</keyword>
<accession>A0AAE9Y8U1</accession>
<reference evidence="1" key="1">
    <citation type="submission" date="2023-01" db="EMBL/GenBank/DDBJ databases">
        <title>The diversity of Class Acidimicrobiia in South China Sea sediment environments and the proposal of Iamia marina sp. nov., a novel species of the genus Iamia.</title>
        <authorList>
            <person name="He Y."/>
            <person name="Tian X."/>
        </authorList>
    </citation>
    <scope>NUCLEOTIDE SEQUENCE</scope>
    <source>
        <strain evidence="1">DSM 19957</strain>
    </source>
</reference>
<dbReference type="KEGG" id="ima:PO878_09955"/>
<protein>
    <submittedName>
        <fullName evidence="1">Uncharacterized protein</fullName>
    </submittedName>
</protein>
<organism evidence="1 2">
    <name type="scientific">Iamia majanohamensis</name>
    <dbReference type="NCBI Taxonomy" id="467976"/>
    <lineage>
        <taxon>Bacteria</taxon>
        <taxon>Bacillati</taxon>
        <taxon>Actinomycetota</taxon>
        <taxon>Acidimicrobiia</taxon>
        <taxon>Acidimicrobiales</taxon>
        <taxon>Iamiaceae</taxon>
        <taxon>Iamia</taxon>
    </lineage>
</organism>
<gene>
    <name evidence="1" type="ORF">PO878_09955</name>
</gene>